<organism evidence="3">
    <name type="scientific">Nyssomyia neivai</name>
    <dbReference type="NCBI Taxonomy" id="330878"/>
    <lineage>
        <taxon>Eukaryota</taxon>
        <taxon>Metazoa</taxon>
        <taxon>Ecdysozoa</taxon>
        <taxon>Arthropoda</taxon>
        <taxon>Hexapoda</taxon>
        <taxon>Insecta</taxon>
        <taxon>Pterygota</taxon>
        <taxon>Neoptera</taxon>
        <taxon>Endopterygota</taxon>
        <taxon>Diptera</taxon>
        <taxon>Nematocera</taxon>
        <taxon>Psychodoidea</taxon>
        <taxon>Psychodidae</taxon>
        <taxon>Nyssomyia</taxon>
    </lineage>
</organism>
<evidence type="ECO:0000256" key="1">
    <source>
        <dbReference type="SAM" id="Phobius"/>
    </source>
</evidence>
<accession>A0A1L8D9L1</accession>
<evidence type="ECO:0000313" key="3">
    <source>
        <dbReference type="EMBL" id="JAV03158.1"/>
    </source>
</evidence>
<keyword evidence="1" id="KW-0472">Membrane</keyword>
<dbReference type="AlphaFoldDB" id="A0A1L8D9L1"/>
<sequence>MKLIKQSWFYLVVLLVLLSLFTEETEARRRVLRGRRTMTRSYKRGLPIPAWAIIVAVAFANLLVGAILYAVMYRCILSKAVSSQNSYTPAMTIDEP</sequence>
<feature type="chain" id="PRO_5012092195" evidence="2">
    <location>
        <begin position="28"/>
        <end position="96"/>
    </location>
</feature>
<name>A0A1L8D9L1_9DIPT</name>
<feature type="signal peptide" evidence="2">
    <location>
        <begin position="1"/>
        <end position="27"/>
    </location>
</feature>
<keyword evidence="2" id="KW-0732">Signal</keyword>
<feature type="transmembrane region" description="Helical" evidence="1">
    <location>
        <begin position="51"/>
        <end position="72"/>
    </location>
</feature>
<protein>
    <submittedName>
        <fullName evidence="3">Uncharacterized protein</fullName>
    </submittedName>
</protein>
<keyword evidence="1" id="KW-0812">Transmembrane</keyword>
<evidence type="ECO:0000256" key="2">
    <source>
        <dbReference type="SAM" id="SignalP"/>
    </source>
</evidence>
<keyword evidence="1" id="KW-1133">Transmembrane helix</keyword>
<dbReference type="EMBL" id="GFDF01010926">
    <property type="protein sequence ID" value="JAV03158.1"/>
    <property type="molecule type" value="Transcribed_RNA"/>
</dbReference>
<reference evidence="3" key="1">
    <citation type="submission" date="2016-12" db="EMBL/GenBank/DDBJ databases">
        <title>An insight into the sialome and mialome of the sand fly, Nyssomyia neivai.</title>
        <authorList>
            <person name="Sebastian V."/>
            <person name="Goulart T.M."/>
            <person name="Oliveira W."/>
            <person name="Calvo E."/>
            <person name="Oliveira L.F."/>
            <person name="Pinto M.C."/>
            <person name="Rosselino A.M."/>
            <person name="Ribeiro J.M."/>
        </authorList>
    </citation>
    <scope>NUCLEOTIDE SEQUENCE</scope>
</reference>
<proteinExistence type="predicted"/>